<dbReference type="RefSeq" id="XP_021284989.1">
    <property type="nucleotide sequence ID" value="XM_021429314.1"/>
</dbReference>
<dbReference type="OrthoDB" id="1927611at2759"/>
<feature type="region of interest" description="Disordered" evidence="1">
    <location>
        <begin position="200"/>
        <end position="230"/>
    </location>
</feature>
<dbReference type="Proteomes" id="UP000504621">
    <property type="component" value="Unplaced"/>
</dbReference>
<accession>A0A6J1AEA1</accession>
<proteinExistence type="predicted"/>
<sequence>MSTSGSILPCNAVCLRMESCKSQPAILCFSHLLVMSKQKGKHPILRNHQKVQSLGISLRLQNSDRCRSMVVCSSVGSGPPIPSDPSPGSWKLWILGMLFSIILPFWRGKWGPLLKLKDRVETVIDTVETVTDIIEEVAEQVEKVADEVGNQLPEGRLKDALEFVEDIAEEAADDARLAGEFIDKVEDAIDDVEKQVESFFDKDEKAKETKEDDKGHPQTKEDDKGEYGVP</sequence>
<organism evidence="2 3">
    <name type="scientific">Herrania umbratica</name>
    <dbReference type="NCBI Taxonomy" id="108875"/>
    <lineage>
        <taxon>Eukaryota</taxon>
        <taxon>Viridiplantae</taxon>
        <taxon>Streptophyta</taxon>
        <taxon>Embryophyta</taxon>
        <taxon>Tracheophyta</taxon>
        <taxon>Spermatophyta</taxon>
        <taxon>Magnoliopsida</taxon>
        <taxon>eudicotyledons</taxon>
        <taxon>Gunneridae</taxon>
        <taxon>Pentapetalae</taxon>
        <taxon>rosids</taxon>
        <taxon>malvids</taxon>
        <taxon>Malvales</taxon>
        <taxon>Malvaceae</taxon>
        <taxon>Byttnerioideae</taxon>
        <taxon>Herrania</taxon>
    </lineage>
</organism>
<evidence type="ECO:0000313" key="2">
    <source>
        <dbReference type="Proteomes" id="UP000504621"/>
    </source>
</evidence>
<dbReference type="PANTHER" id="PTHR33735">
    <property type="entry name" value="EXPRESSED PROTEIN"/>
    <property type="match status" value="1"/>
</dbReference>
<evidence type="ECO:0000256" key="1">
    <source>
        <dbReference type="SAM" id="MobiDB-lite"/>
    </source>
</evidence>
<dbReference type="AlphaFoldDB" id="A0A6J1AEA1"/>
<dbReference type="GeneID" id="110417104"/>
<reference evidence="3" key="1">
    <citation type="submission" date="2025-08" db="UniProtKB">
        <authorList>
            <consortium name="RefSeq"/>
        </authorList>
    </citation>
    <scope>IDENTIFICATION</scope>
    <source>
        <tissue evidence="3">Leaf</tissue>
    </source>
</reference>
<keyword evidence="2" id="KW-1185">Reference proteome</keyword>
<name>A0A6J1AEA1_9ROSI</name>
<dbReference type="PANTHER" id="PTHR33735:SF14">
    <property type="entry name" value="PHAGE CAPSID SCAFFOLDING PROTEIN (GPO) SERINE PEPTIDASE"/>
    <property type="match status" value="1"/>
</dbReference>
<evidence type="ECO:0000313" key="3">
    <source>
        <dbReference type="RefSeq" id="XP_021284989.1"/>
    </source>
</evidence>
<gene>
    <name evidence="3" type="primary">LOC110417104</name>
</gene>
<protein>
    <submittedName>
        <fullName evidence="3">Uncharacterized protein LOC110417104</fullName>
    </submittedName>
</protein>